<evidence type="ECO:0000313" key="2">
    <source>
        <dbReference type="EMBL" id="KFF07600.1"/>
    </source>
</evidence>
<dbReference type="Pfam" id="PF01963">
    <property type="entry name" value="TraB_PrgY_gumN"/>
    <property type="match status" value="1"/>
</dbReference>
<keyword evidence="1" id="KW-0732">Signal</keyword>
<dbReference type="Proteomes" id="UP000028715">
    <property type="component" value="Unassembled WGS sequence"/>
</dbReference>
<dbReference type="RefSeq" id="WP_035687538.1">
    <property type="nucleotide sequence ID" value="NZ_JPRL01000001.1"/>
</dbReference>
<name>A0A085ZT36_9FLAO</name>
<dbReference type="InterPro" id="IPR002816">
    <property type="entry name" value="TraB/PrgY/GumN_fam"/>
</dbReference>
<sequence>MKNLFTSAIAVIVLVFNGTAQAQTKSPKLENSLLWEVSGNGLTKPSYVYGTIHGICPSDYFMAEKTKSAFQKSDKLILEVNISDPNELAEAQKAGMGSEPLSKKLTPEQLSKVDAILQKNTGIKVKQLDSFTLAAIMGFISIKTFDCETLKSYESDFIDLAKKENKTIEGLETVKVQSSMLANAYTDSELIETVESFSKAETKKMVEDYKSENVMNLYNANENIMSKNAKKWILDDRNKNWIQKMPGMMKKESLFVAVGSGHLAGDEGVINLLRKAGYSVKPVTN</sequence>
<dbReference type="EMBL" id="JPRL01000001">
    <property type="protein sequence ID" value="KFF07600.1"/>
    <property type="molecule type" value="Genomic_DNA"/>
</dbReference>
<dbReference type="PANTHER" id="PTHR40590:SF1">
    <property type="entry name" value="CYTOPLASMIC PROTEIN"/>
    <property type="match status" value="1"/>
</dbReference>
<evidence type="ECO:0000256" key="1">
    <source>
        <dbReference type="SAM" id="SignalP"/>
    </source>
</evidence>
<dbReference type="STRING" id="362418.IW19_19745"/>
<comment type="caution">
    <text evidence="2">The sequence shown here is derived from an EMBL/GenBank/DDBJ whole genome shotgun (WGS) entry which is preliminary data.</text>
</comment>
<gene>
    <name evidence="2" type="ORF">IW19_19745</name>
</gene>
<reference evidence="2 3" key="1">
    <citation type="submission" date="2014-07" db="EMBL/GenBank/DDBJ databases">
        <title>Genome of Flavobacterium reichenbachii LMG 25512.</title>
        <authorList>
            <person name="Stropko S.J."/>
            <person name="Pipes S.E."/>
            <person name="Newman J.D."/>
        </authorList>
    </citation>
    <scope>NUCLEOTIDE SEQUENCE [LARGE SCALE GENOMIC DNA]</scope>
    <source>
        <strain evidence="2 3">LMG 25512</strain>
    </source>
</reference>
<protein>
    <submittedName>
        <fullName evidence="2">Polysaccharide biosynthesis protein GumN</fullName>
    </submittedName>
</protein>
<organism evidence="2 3">
    <name type="scientific">Flavobacterium reichenbachii</name>
    <dbReference type="NCBI Taxonomy" id="362418"/>
    <lineage>
        <taxon>Bacteria</taxon>
        <taxon>Pseudomonadati</taxon>
        <taxon>Bacteroidota</taxon>
        <taxon>Flavobacteriia</taxon>
        <taxon>Flavobacteriales</taxon>
        <taxon>Flavobacteriaceae</taxon>
        <taxon>Flavobacterium</taxon>
    </lineage>
</organism>
<proteinExistence type="predicted"/>
<evidence type="ECO:0000313" key="3">
    <source>
        <dbReference type="Proteomes" id="UP000028715"/>
    </source>
</evidence>
<dbReference type="OrthoDB" id="9798714at2"/>
<feature type="chain" id="PRO_5001801577" evidence="1">
    <location>
        <begin position="23"/>
        <end position="285"/>
    </location>
</feature>
<dbReference type="InterPro" id="IPR047111">
    <property type="entry name" value="YbaP-like"/>
</dbReference>
<keyword evidence="3" id="KW-1185">Reference proteome</keyword>
<dbReference type="CDD" id="cd14789">
    <property type="entry name" value="Tiki"/>
    <property type="match status" value="1"/>
</dbReference>
<dbReference type="eggNOG" id="COG3735">
    <property type="taxonomic scope" value="Bacteria"/>
</dbReference>
<feature type="signal peptide" evidence="1">
    <location>
        <begin position="1"/>
        <end position="22"/>
    </location>
</feature>
<dbReference type="PANTHER" id="PTHR40590">
    <property type="entry name" value="CYTOPLASMIC PROTEIN-RELATED"/>
    <property type="match status" value="1"/>
</dbReference>
<accession>A0A085ZT36</accession>
<dbReference type="AlphaFoldDB" id="A0A085ZT36"/>